<comment type="similarity">
    <text evidence="2">Belongs to the Orn/Lys/Arg decarboxylase class-I family.</text>
</comment>
<dbReference type="AlphaFoldDB" id="A0A3E4LT11"/>
<dbReference type="Pfam" id="PF03711">
    <property type="entry name" value="OKR_DC_1_C"/>
    <property type="match status" value="1"/>
</dbReference>
<protein>
    <submittedName>
        <fullName evidence="8">Aminotransferase class I/II-fold pyridoxal phosphate-dependent enzyme</fullName>
    </submittedName>
</protein>
<dbReference type="Gene3D" id="3.90.105.10">
    <property type="entry name" value="Molybdopterin biosynthesis moea protein, domain 2"/>
    <property type="match status" value="1"/>
</dbReference>
<sequence>MEHLYDKLVKYSVSDYYGFHMPGHKRQQITGAEKLPYEIDITEIEGFDDLHHAEDLFIELQEYAAEVFHAEETHYLVNGSTVGLLSAVLGCTGYGDRILMARNCHKSVYNAVDLNGLIPEYVYPEFDETTDLNGEIRVEKIEQILEKDRVISREAGIKAVVITSPTYDGVVSDIERISEVVHKYGIPLIVDEAHGAHFGFHEYFPQNANVRGADIVIHSLHKTLPSLTQTALLHMNGKLVDRNSVRRYLHMLQSSSPSYILMASIDECIRLVDEERERVFKPYVEMLQQLRKEIGKLKNLQLLETMQYDASKIVISVRGRLSGKELQEILLENYHLQMEMAAGSYVIAMTGPGDTQEGMNRLLNALRNLDKRLDEVLQGNRKQDKDLDEVLSGNRKMDAATMKKDPGFCRHPLIPAERVVESAKVKGRKGLALPWQEAVGKVSLEFVYLYPPGIPIVVPGERVSEEAVQQILDYEKNGFTIEGTKKKDRLEVLKNG</sequence>
<dbReference type="GO" id="GO:0008483">
    <property type="term" value="F:transaminase activity"/>
    <property type="evidence" value="ECO:0007669"/>
    <property type="project" value="UniProtKB-KW"/>
</dbReference>
<dbReference type="InterPro" id="IPR015421">
    <property type="entry name" value="PyrdxlP-dep_Trfase_major"/>
</dbReference>
<dbReference type="RefSeq" id="WP_117688009.1">
    <property type="nucleotide sequence ID" value="NZ_QSQN01000013.1"/>
</dbReference>
<evidence type="ECO:0000256" key="2">
    <source>
        <dbReference type="ARBA" id="ARBA00010671"/>
    </source>
</evidence>
<dbReference type="Proteomes" id="UP000260793">
    <property type="component" value="Unassembled WGS sequence"/>
</dbReference>
<evidence type="ECO:0000256" key="1">
    <source>
        <dbReference type="ARBA" id="ARBA00001933"/>
    </source>
</evidence>
<evidence type="ECO:0000259" key="7">
    <source>
        <dbReference type="Pfam" id="PF03711"/>
    </source>
</evidence>
<dbReference type="Pfam" id="PF01276">
    <property type="entry name" value="OKR_DC_1"/>
    <property type="match status" value="1"/>
</dbReference>
<comment type="cofactor">
    <cofactor evidence="1">
        <name>pyridoxal 5'-phosphate</name>
        <dbReference type="ChEBI" id="CHEBI:597326"/>
    </cofactor>
</comment>
<keyword evidence="8" id="KW-0032">Aminotransferase</keyword>
<proteinExistence type="inferred from homology"/>
<dbReference type="Gene3D" id="3.40.640.10">
    <property type="entry name" value="Type I PLP-dependent aspartate aminotransferase-like (Major domain)"/>
    <property type="match status" value="1"/>
</dbReference>
<dbReference type="PANTHER" id="PTHR43277">
    <property type="entry name" value="ARGININE DECARBOXYLASE"/>
    <property type="match status" value="1"/>
</dbReference>
<evidence type="ECO:0000256" key="3">
    <source>
        <dbReference type="ARBA" id="ARBA00022793"/>
    </source>
</evidence>
<keyword evidence="3" id="KW-0210">Decarboxylase</keyword>
<evidence type="ECO:0000313" key="9">
    <source>
        <dbReference type="Proteomes" id="UP000260793"/>
    </source>
</evidence>
<dbReference type="InterPro" id="IPR000310">
    <property type="entry name" value="Orn/Lys/Arg_deCO2ase_major_dom"/>
</dbReference>
<evidence type="ECO:0000256" key="4">
    <source>
        <dbReference type="ARBA" id="ARBA00022898"/>
    </source>
</evidence>
<gene>
    <name evidence="8" type="ORF">DXD17_06140</name>
</gene>
<feature type="domain" description="Orn/Lys/Arg decarboxylases family 1 pyridoxal-P attachment site" evidence="6">
    <location>
        <begin position="4"/>
        <end position="307"/>
    </location>
</feature>
<dbReference type="InterPro" id="IPR015424">
    <property type="entry name" value="PyrdxlP-dep_Trfase"/>
</dbReference>
<dbReference type="SUPFAM" id="SSF53383">
    <property type="entry name" value="PLP-dependent transferases"/>
    <property type="match status" value="1"/>
</dbReference>
<evidence type="ECO:0000256" key="5">
    <source>
        <dbReference type="ARBA" id="ARBA00023239"/>
    </source>
</evidence>
<feature type="domain" description="Orn/Lys/Arg decarboxylase C-terminal" evidence="7">
    <location>
        <begin position="432"/>
        <end position="474"/>
    </location>
</feature>
<evidence type="ECO:0000259" key="6">
    <source>
        <dbReference type="Pfam" id="PF01276"/>
    </source>
</evidence>
<dbReference type="InterPro" id="IPR052357">
    <property type="entry name" value="Orn_Lys_Arg_decarboxylase-I"/>
</dbReference>
<comment type="caution">
    <text evidence="8">The sequence shown here is derived from an EMBL/GenBank/DDBJ whole genome shotgun (WGS) entry which is preliminary data.</text>
</comment>
<organism evidence="8 9">
    <name type="scientific">[Ruminococcus] lactaris</name>
    <dbReference type="NCBI Taxonomy" id="46228"/>
    <lineage>
        <taxon>Bacteria</taxon>
        <taxon>Bacillati</taxon>
        <taxon>Bacillota</taxon>
        <taxon>Clostridia</taxon>
        <taxon>Lachnospirales</taxon>
        <taxon>Lachnospiraceae</taxon>
        <taxon>Mediterraneibacter</taxon>
    </lineage>
</organism>
<dbReference type="GO" id="GO:0016831">
    <property type="term" value="F:carboxy-lyase activity"/>
    <property type="evidence" value="ECO:0007669"/>
    <property type="project" value="UniProtKB-KW"/>
</dbReference>
<name>A0A3E4LT11_9FIRM</name>
<dbReference type="EMBL" id="QSQN01000013">
    <property type="protein sequence ID" value="RGK40549.1"/>
    <property type="molecule type" value="Genomic_DNA"/>
</dbReference>
<keyword evidence="8" id="KW-0808">Transferase</keyword>
<dbReference type="PANTHER" id="PTHR43277:SF3">
    <property type="entry name" value="DECARBOXYLASE, PUTATIVE-RELATED"/>
    <property type="match status" value="1"/>
</dbReference>
<accession>A0A3E4LT11</accession>
<dbReference type="InterPro" id="IPR008286">
    <property type="entry name" value="Prn/Lys/Arg_de-COase_C"/>
</dbReference>
<keyword evidence="5" id="KW-0456">Lyase</keyword>
<reference evidence="8 9" key="1">
    <citation type="submission" date="2018-08" db="EMBL/GenBank/DDBJ databases">
        <title>A genome reference for cultivated species of the human gut microbiota.</title>
        <authorList>
            <person name="Zou Y."/>
            <person name="Xue W."/>
            <person name="Luo G."/>
        </authorList>
    </citation>
    <scope>NUCLEOTIDE SEQUENCE [LARGE SCALE GENOMIC DNA]</scope>
    <source>
        <strain evidence="8 9">TF11-7</strain>
    </source>
</reference>
<evidence type="ECO:0000313" key="8">
    <source>
        <dbReference type="EMBL" id="RGK40549.1"/>
    </source>
</evidence>
<keyword evidence="4" id="KW-0663">Pyridoxal phosphate</keyword>